<reference evidence="1" key="1">
    <citation type="journal article" date="2018" name="Genome Biol.">
        <title>SKESA: strategic k-mer extension for scrupulous assemblies.</title>
        <authorList>
            <person name="Souvorov A."/>
            <person name="Agarwala R."/>
            <person name="Lipman D.J."/>
        </authorList>
    </citation>
    <scope>NUCLEOTIDE SEQUENCE</scope>
    <source>
        <strain evidence="1">15-6162</strain>
    </source>
</reference>
<dbReference type="EMBL" id="DAARHG010000077">
    <property type="protein sequence ID" value="HAE2422913.1"/>
    <property type="molecule type" value="Genomic_DNA"/>
</dbReference>
<gene>
    <name evidence="1" type="ORF">G3297_003045</name>
</gene>
<name>A0A728BS87_SALER</name>
<protein>
    <submittedName>
        <fullName evidence="1">Chaperone SicP</fullName>
    </submittedName>
</protein>
<dbReference type="AlphaFoldDB" id="A0A728BS87"/>
<evidence type="ECO:0000313" key="1">
    <source>
        <dbReference type="EMBL" id="HAE2422913.1"/>
    </source>
</evidence>
<comment type="caution">
    <text evidence="1">The sequence shown here is derived from an EMBL/GenBank/DDBJ whole genome shotgun (WGS) entry which is preliminary data.</text>
</comment>
<sequence>MQAHQDIIANIGEKLGLPLTF</sequence>
<feature type="non-terminal residue" evidence="1">
    <location>
        <position position="21"/>
    </location>
</feature>
<accession>A0A728BS87</accession>
<reference evidence="1" key="2">
    <citation type="submission" date="2018-07" db="EMBL/GenBank/DDBJ databases">
        <authorList>
            <consortium name="NCBI Pathogen Detection Project"/>
        </authorList>
    </citation>
    <scope>NUCLEOTIDE SEQUENCE</scope>
    <source>
        <strain evidence="1">15-6162</strain>
    </source>
</reference>
<organism evidence="1">
    <name type="scientific">Salmonella enterica</name>
    <name type="common">Salmonella choleraesuis</name>
    <dbReference type="NCBI Taxonomy" id="28901"/>
    <lineage>
        <taxon>Bacteria</taxon>
        <taxon>Pseudomonadati</taxon>
        <taxon>Pseudomonadota</taxon>
        <taxon>Gammaproteobacteria</taxon>
        <taxon>Enterobacterales</taxon>
        <taxon>Enterobacteriaceae</taxon>
        <taxon>Salmonella</taxon>
    </lineage>
</organism>
<proteinExistence type="predicted"/>